<organism evidence="8 9">
    <name type="scientific">Euroglyphus maynei</name>
    <name type="common">Mayne's house dust mite</name>
    <dbReference type="NCBI Taxonomy" id="6958"/>
    <lineage>
        <taxon>Eukaryota</taxon>
        <taxon>Metazoa</taxon>
        <taxon>Ecdysozoa</taxon>
        <taxon>Arthropoda</taxon>
        <taxon>Chelicerata</taxon>
        <taxon>Arachnida</taxon>
        <taxon>Acari</taxon>
        <taxon>Acariformes</taxon>
        <taxon>Sarcoptiformes</taxon>
        <taxon>Astigmata</taxon>
        <taxon>Psoroptidia</taxon>
        <taxon>Analgoidea</taxon>
        <taxon>Pyroglyphidae</taxon>
        <taxon>Pyroglyphinae</taxon>
        <taxon>Euroglyphus</taxon>
    </lineage>
</organism>
<dbReference type="InterPro" id="IPR050352">
    <property type="entry name" value="ABCG_transporters"/>
</dbReference>
<comment type="caution">
    <text evidence="8">The sequence shown here is derived from an EMBL/GenBank/DDBJ whole genome shotgun (WGS) entry which is preliminary data.</text>
</comment>
<dbReference type="SUPFAM" id="SSF52540">
    <property type="entry name" value="P-loop containing nucleoside triphosphate hydrolases"/>
    <property type="match status" value="1"/>
</dbReference>
<keyword evidence="4 6" id="KW-1133">Transmembrane helix</keyword>
<feature type="transmembrane region" description="Helical" evidence="6">
    <location>
        <begin position="377"/>
        <end position="398"/>
    </location>
</feature>
<feature type="transmembrane region" description="Helical" evidence="6">
    <location>
        <begin position="261"/>
        <end position="280"/>
    </location>
</feature>
<keyword evidence="5 6" id="KW-0472">Membrane</keyword>
<dbReference type="PANTHER" id="PTHR48041">
    <property type="entry name" value="ABC TRANSPORTER G FAMILY MEMBER 28"/>
    <property type="match status" value="1"/>
</dbReference>
<evidence type="ECO:0000259" key="7">
    <source>
        <dbReference type="Pfam" id="PF19055"/>
    </source>
</evidence>
<feature type="transmembrane region" description="Helical" evidence="6">
    <location>
        <begin position="158"/>
        <end position="181"/>
    </location>
</feature>
<dbReference type="GO" id="GO:0140359">
    <property type="term" value="F:ABC-type transporter activity"/>
    <property type="evidence" value="ECO:0007669"/>
    <property type="project" value="InterPro"/>
</dbReference>
<dbReference type="AlphaFoldDB" id="A0A1Y3AYA6"/>
<feature type="transmembrane region" description="Helical" evidence="6">
    <location>
        <begin position="348"/>
        <end position="365"/>
    </location>
</feature>
<feature type="non-terminal residue" evidence="8">
    <location>
        <position position="489"/>
    </location>
</feature>
<dbReference type="InterPro" id="IPR027417">
    <property type="entry name" value="P-loop_NTPase"/>
</dbReference>
<evidence type="ECO:0000256" key="4">
    <source>
        <dbReference type="ARBA" id="ARBA00022989"/>
    </source>
</evidence>
<keyword evidence="9" id="KW-1185">Reference proteome</keyword>
<feature type="transmembrane region" description="Helical" evidence="6">
    <location>
        <begin position="219"/>
        <end position="241"/>
    </location>
</feature>
<keyword evidence="2" id="KW-0813">Transport</keyword>
<evidence type="ECO:0000256" key="3">
    <source>
        <dbReference type="ARBA" id="ARBA00022692"/>
    </source>
</evidence>
<protein>
    <recommendedName>
        <fullName evidence="7">ABC transporter family G domain-containing protein</fullName>
    </recommendedName>
</protein>
<evidence type="ECO:0000313" key="9">
    <source>
        <dbReference type="Proteomes" id="UP000194236"/>
    </source>
</evidence>
<feature type="non-terminal residue" evidence="8">
    <location>
        <position position="1"/>
    </location>
</feature>
<reference evidence="8 9" key="1">
    <citation type="submission" date="2017-03" db="EMBL/GenBank/DDBJ databases">
        <title>Genome Survey of Euroglyphus maynei.</title>
        <authorList>
            <person name="Arlian L.G."/>
            <person name="Morgan M.S."/>
            <person name="Rider S.D."/>
        </authorList>
    </citation>
    <scope>NUCLEOTIDE SEQUENCE [LARGE SCALE GENOMIC DNA]</scope>
    <source>
        <strain evidence="8">Arlian Lab</strain>
        <tissue evidence="8">Whole body</tissue>
    </source>
</reference>
<sequence length="489" mass="56232">CIDEPTSGLDSSSAQVVISCLRQVAHHHNICIISSIHQPTAEVFSLFDQVYMLAKGGVCVYSGPPSDIRQHLTKVSDRMDQDDIFPVEELIKYSCLSYEDSSVQDLVASSEVQILSQDLIVSEETTPVMDGIPTNRNRFSMKSAWVLMKRYTLYVRGYLWPILGLMYGLYLCFGLTLNILFDHNMIFTDGCVNLEDEFNSTCNQTQDKEDEDFHLEASFIYVCFGYGMFLFLVLVQSAIMFSKEIVFFCNEHRNGKKILQFSSKIMLLLLLSIYIKLGWYSTGAFYFMKIWVELLPQIPIFLIYAYLIDIYEPVRSGIYFSIAFYIILGATAVQSVGHLLSIVTLGEFVALVISIPGIEAIFLMVSNLGTPVKRLHYILQFISNFAPTRFGIEAMFLLQYGFDRCRPKEVQKILFKLKMENDEHEHHTSFLLYTFIMLIFNLLFYRLISLLLLVIKSNHYDHRRKRAQKIANFHKNLQPSNVIIPGLQC</sequence>
<comment type="subcellular location">
    <subcellularLocation>
        <location evidence="1">Membrane</location>
        <topology evidence="1">Multi-pass membrane protein</topology>
    </subcellularLocation>
</comment>
<dbReference type="PANTHER" id="PTHR48041:SF98">
    <property type="entry name" value="TRANSPORTER, PUTATIVE (EUROFUNG)-RELATED"/>
    <property type="match status" value="1"/>
</dbReference>
<dbReference type="Proteomes" id="UP000194236">
    <property type="component" value="Unassembled WGS sequence"/>
</dbReference>
<keyword evidence="3 6" id="KW-0812">Transmembrane</keyword>
<dbReference type="Pfam" id="PF19055">
    <property type="entry name" value="ABC2_membrane_7"/>
    <property type="match status" value="1"/>
</dbReference>
<feature type="transmembrane region" description="Helical" evidence="6">
    <location>
        <begin position="430"/>
        <end position="455"/>
    </location>
</feature>
<feature type="transmembrane region" description="Helical" evidence="6">
    <location>
        <begin position="319"/>
        <end position="342"/>
    </location>
</feature>
<evidence type="ECO:0000256" key="1">
    <source>
        <dbReference type="ARBA" id="ARBA00004141"/>
    </source>
</evidence>
<evidence type="ECO:0000313" key="8">
    <source>
        <dbReference type="EMBL" id="OTF73500.1"/>
    </source>
</evidence>
<feature type="domain" description="ABC transporter family G" evidence="7">
    <location>
        <begin position="37"/>
        <end position="74"/>
    </location>
</feature>
<gene>
    <name evidence="8" type="ORF">BLA29_005304</name>
</gene>
<dbReference type="EMBL" id="MUJZ01051316">
    <property type="protein sequence ID" value="OTF73500.1"/>
    <property type="molecule type" value="Genomic_DNA"/>
</dbReference>
<evidence type="ECO:0000256" key="2">
    <source>
        <dbReference type="ARBA" id="ARBA00022448"/>
    </source>
</evidence>
<dbReference type="InterPro" id="IPR043926">
    <property type="entry name" value="ABCG_dom"/>
</dbReference>
<dbReference type="OrthoDB" id="6489438at2759"/>
<evidence type="ECO:0000256" key="5">
    <source>
        <dbReference type="ARBA" id="ARBA00023136"/>
    </source>
</evidence>
<evidence type="ECO:0000256" key="6">
    <source>
        <dbReference type="SAM" id="Phobius"/>
    </source>
</evidence>
<accession>A0A1Y3AYA6</accession>
<proteinExistence type="predicted"/>
<dbReference type="Gene3D" id="3.40.50.300">
    <property type="entry name" value="P-loop containing nucleotide triphosphate hydrolases"/>
    <property type="match status" value="1"/>
</dbReference>
<dbReference type="GO" id="GO:0016020">
    <property type="term" value="C:membrane"/>
    <property type="evidence" value="ECO:0007669"/>
    <property type="project" value="UniProtKB-SubCell"/>
</dbReference>
<feature type="transmembrane region" description="Helical" evidence="6">
    <location>
        <begin position="286"/>
        <end position="307"/>
    </location>
</feature>
<name>A0A1Y3AYA6_EURMA</name>